<evidence type="ECO:0000259" key="2">
    <source>
        <dbReference type="PROSITE" id="PS50105"/>
    </source>
</evidence>
<dbReference type="Pfam" id="PF00536">
    <property type="entry name" value="SAM_1"/>
    <property type="match status" value="1"/>
</dbReference>
<organism evidence="3 4">
    <name type="scientific">Ditylenchus dipsaci</name>
    <dbReference type="NCBI Taxonomy" id="166011"/>
    <lineage>
        <taxon>Eukaryota</taxon>
        <taxon>Metazoa</taxon>
        <taxon>Ecdysozoa</taxon>
        <taxon>Nematoda</taxon>
        <taxon>Chromadorea</taxon>
        <taxon>Rhabditida</taxon>
        <taxon>Tylenchina</taxon>
        <taxon>Tylenchomorpha</taxon>
        <taxon>Sphaerularioidea</taxon>
        <taxon>Anguinidae</taxon>
        <taxon>Anguininae</taxon>
        <taxon>Ditylenchus</taxon>
    </lineage>
</organism>
<dbReference type="GO" id="GO:0030160">
    <property type="term" value="F:synaptic receptor adaptor activity"/>
    <property type="evidence" value="ECO:0007669"/>
    <property type="project" value="TreeGrafter"/>
</dbReference>
<feature type="compositionally biased region" description="Polar residues" evidence="1">
    <location>
        <begin position="72"/>
        <end position="81"/>
    </location>
</feature>
<dbReference type="GO" id="GO:0045211">
    <property type="term" value="C:postsynaptic membrane"/>
    <property type="evidence" value="ECO:0007669"/>
    <property type="project" value="TreeGrafter"/>
</dbReference>
<dbReference type="PANTHER" id="PTHR24135">
    <property type="entry name" value="SH3 AND MULTIPLE ANKYRIN REPEAT DOMAINS PROTEIN"/>
    <property type="match status" value="1"/>
</dbReference>
<dbReference type="GO" id="GO:0035255">
    <property type="term" value="F:ionotropic glutamate receptor binding"/>
    <property type="evidence" value="ECO:0007669"/>
    <property type="project" value="TreeGrafter"/>
</dbReference>
<dbReference type="AlphaFoldDB" id="A0A915EVS4"/>
<dbReference type="PANTHER" id="PTHR24135:SF28">
    <property type="entry name" value="LD13733P"/>
    <property type="match status" value="1"/>
</dbReference>
<name>A0A915EVS4_9BILA</name>
<dbReference type="InterPro" id="IPR051569">
    <property type="entry name" value="SHANK"/>
</dbReference>
<accession>A0A915EVS4</accession>
<dbReference type="PROSITE" id="PS50105">
    <property type="entry name" value="SAM_DOMAIN"/>
    <property type="match status" value="1"/>
</dbReference>
<dbReference type="InterPro" id="IPR001660">
    <property type="entry name" value="SAM"/>
</dbReference>
<dbReference type="InterPro" id="IPR013761">
    <property type="entry name" value="SAM/pointed_sf"/>
</dbReference>
<dbReference type="Gene3D" id="1.10.150.50">
    <property type="entry name" value="Transcription Factor, Ets-1"/>
    <property type="match status" value="1"/>
</dbReference>
<sequence>MCAEEEESSGNTSSDDGNKLANKLVFKPINYGTTSAAAARPTCCQQHESIWWFESTRVPPLSTGVFHKKDSGYTSSRTSLEPSECGDEPQQQAPSATTPSNLCSSSSSSTTLVDAAVTTTIHIDESTDSELLLNSSGAGHRNSLQDTTSPSVATTIISNGAIHERKNSAIGRPLFFENPMRTPAVDYEEYFPDQTVHSSCPNKTETSTTKFVHKKLAEWDCIDVCDWLADLNLQQYSDSFAEQNISGADLVSFDRARFTHLGVTMIRHRQTMENSLRSYI</sequence>
<feature type="compositionally biased region" description="Low complexity" evidence="1">
    <location>
        <begin position="95"/>
        <end position="107"/>
    </location>
</feature>
<dbReference type="SUPFAM" id="SSF47769">
    <property type="entry name" value="SAM/Pointed domain"/>
    <property type="match status" value="1"/>
</dbReference>
<feature type="region of interest" description="Disordered" evidence="1">
    <location>
        <begin position="64"/>
        <end position="107"/>
    </location>
</feature>
<feature type="domain" description="SAM" evidence="2">
    <location>
        <begin position="219"/>
        <end position="280"/>
    </location>
</feature>
<evidence type="ECO:0000313" key="4">
    <source>
        <dbReference type="WBParaSite" id="jg9766"/>
    </source>
</evidence>
<dbReference type="Proteomes" id="UP000887574">
    <property type="component" value="Unplaced"/>
</dbReference>
<protein>
    <submittedName>
        <fullName evidence="4">SAM domain-containing protein</fullName>
    </submittedName>
</protein>
<evidence type="ECO:0000256" key="1">
    <source>
        <dbReference type="SAM" id="MobiDB-lite"/>
    </source>
</evidence>
<dbReference type="WBParaSite" id="jg9766">
    <property type="protein sequence ID" value="jg9766"/>
    <property type="gene ID" value="jg9766"/>
</dbReference>
<dbReference type="GO" id="GO:0043197">
    <property type="term" value="C:dendritic spine"/>
    <property type="evidence" value="ECO:0007669"/>
    <property type="project" value="TreeGrafter"/>
</dbReference>
<keyword evidence="3" id="KW-1185">Reference proteome</keyword>
<dbReference type="GO" id="GO:0014069">
    <property type="term" value="C:postsynaptic density"/>
    <property type="evidence" value="ECO:0007669"/>
    <property type="project" value="TreeGrafter"/>
</dbReference>
<reference evidence="4" key="1">
    <citation type="submission" date="2022-11" db="UniProtKB">
        <authorList>
            <consortium name="WormBaseParasite"/>
        </authorList>
    </citation>
    <scope>IDENTIFICATION</scope>
</reference>
<evidence type="ECO:0000313" key="3">
    <source>
        <dbReference type="Proteomes" id="UP000887574"/>
    </source>
</evidence>
<proteinExistence type="predicted"/>
<dbReference type="SMART" id="SM00454">
    <property type="entry name" value="SAM"/>
    <property type="match status" value="1"/>
</dbReference>